<keyword evidence="1" id="KW-0472">Membrane</keyword>
<gene>
    <name evidence="2" type="ORF">HMPREF9372_0008</name>
</gene>
<evidence type="ECO:0000313" key="3">
    <source>
        <dbReference type="Proteomes" id="UP000005316"/>
    </source>
</evidence>
<dbReference type="Proteomes" id="UP000005316">
    <property type="component" value="Unassembled WGS sequence"/>
</dbReference>
<name>F9DMH8_9BACL</name>
<dbReference type="PANTHER" id="PTHR40070:SF1">
    <property type="entry name" value="UPF0478 PROTEIN YTXG"/>
    <property type="match status" value="1"/>
</dbReference>
<dbReference type="EMBL" id="AFPZ01000001">
    <property type="protein sequence ID" value="EGQ27966.1"/>
    <property type="molecule type" value="Genomic_DNA"/>
</dbReference>
<keyword evidence="1" id="KW-0812">Transmembrane</keyword>
<accession>F9DMH8</accession>
<dbReference type="OrthoDB" id="2440576at2"/>
<evidence type="ECO:0000313" key="2">
    <source>
        <dbReference type="EMBL" id="EGQ27966.1"/>
    </source>
</evidence>
<dbReference type="HOGENOM" id="CLU_1831149_0_0_9"/>
<organism evidence="2 3">
    <name type="scientific">Sporosarcina newyorkensis 2681</name>
    <dbReference type="NCBI Taxonomy" id="1027292"/>
    <lineage>
        <taxon>Bacteria</taxon>
        <taxon>Bacillati</taxon>
        <taxon>Bacillota</taxon>
        <taxon>Bacilli</taxon>
        <taxon>Bacillales</taxon>
        <taxon>Caryophanaceae</taxon>
        <taxon>Sporosarcina</taxon>
    </lineage>
</organism>
<keyword evidence="1" id="KW-1133">Transmembrane helix</keyword>
<comment type="caution">
    <text evidence="2">The sequence shown here is derived from an EMBL/GenBank/DDBJ whole genome shotgun (WGS) entry which is preliminary data.</text>
</comment>
<feature type="transmembrane region" description="Helical" evidence="1">
    <location>
        <begin position="12"/>
        <end position="36"/>
    </location>
</feature>
<dbReference type="Pfam" id="PF06103">
    <property type="entry name" value="DUF948"/>
    <property type="match status" value="1"/>
</dbReference>
<proteinExistence type="predicted"/>
<protein>
    <submittedName>
        <fullName evidence="2">General stress protein</fullName>
    </submittedName>
</protein>
<evidence type="ECO:0000256" key="1">
    <source>
        <dbReference type="SAM" id="Phobius"/>
    </source>
</evidence>
<dbReference type="STRING" id="759851.SAMN04244570_0946"/>
<dbReference type="InterPro" id="IPR009293">
    <property type="entry name" value="UPF0478"/>
</dbReference>
<reference evidence="2 3" key="1">
    <citation type="submission" date="2011-04" db="EMBL/GenBank/DDBJ databases">
        <authorList>
            <person name="Muzny D."/>
            <person name="Qin X."/>
            <person name="Deng J."/>
            <person name="Jiang H."/>
            <person name="Liu Y."/>
            <person name="Qu J."/>
            <person name="Song X.-Z."/>
            <person name="Zhang L."/>
            <person name="Thornton R."/>
            <person name="Coyle M."/>
            <person name="Francisco L."/>
            <person name="Jackson L."/>
            <person name="Javaid M."/>
            <person name="Korchina V."/>
            <person name="Kovar C."/>
            <person name="Mata R."/>
            <person name="Mathew T."/>
            <person name="Ngo R."/>
            <person name="Nguyen L."/>
            <person name="Nguyen N."/>
            <person name="Okwuonu G."/>
            <person name="Ongeri F."/>
            <person name="Pham C."/>
            <person name="Simmons D."/>
            <person name="Wilczek-Boney K."/>
            <person name="Hale W."/>
            <person name="Jakkamsetti A."/>
            <person name="Pham P."/>
            <person name="Ruth R."/>
            <person name="San Lucas F."/>
            <person name="Warren J."/>
            <person name="Zhang J."/>
            <person name="Zhao Z."/>
            <person name="Zhou C."/>
            <person name="Zhu D."/>
            <person name="Lee S."/>
            <person name="Bess C."/>
            <person name="Blankenburg K."/>
            <person name="Forbes L."/>
            <person name="Fu Q."/>
            <person name="Gubbala S."/>
            <person name="Hirani K."/>
            <person name="Jayaseelan J.C."/>
            <person name="Lara F."/>
            <person name="Munidasa M."/>
            <person name="Palculict T."/>
            <person name="Patil S."/>
            <person name="Pu L.-L."/>
            <person name="Saada N."/>
            <person name="Tang L."/>
            <person name="Weissenberger G."/>
            <person name="Zhu Y."/>
            <person name="Hemphill L."/>
            <person name="Shang Y."/>
            <person name="Youmans B."/>
            <person name="Ayvaz T."/>
            <person name="Ross M."/>
            <person name="Santibanez J."/>
            <person name="Aqrawi P."/>
            <person name="Gross S."/>
            <person name="Joshi V."/>
            <person name="Fowler G."/>
            <person name="Nazareth L."/>
            <person name="Reid J."/>
            <person name="Worley K."/>
            <person name="Petrosino J."/>
            <person name="Highlander S."/>
            <person name="Gibbs R."/>
        </authorList>
    </citation>
    <scope>NUCLEOTIDE SEQUENCE [LARGE SCALE GENOMIC DNA]</scope>
    <source>
        <strain evidence="2 3">2681</strain>
    </source>
</reference>
<dbReference type="AlphaFoldDB" id="F9DMH8"/>
<sequence>MYTVCGKEEGCMAYLGVLFIAIAFLIVAIYLSMLLVKSSHLLLTVTKTAKRVEENLDQSLEYVNGLLNETEELATDVQVKLDATTPLFSSIENVGRSSQYLSEELTKRTKQFEEDGSLPGTKPFVQAIQYGEFGSELLRSWKRGKQSTENSR</sequence>
<dbReference type="PANTHER" id="PTHR40070">
    <property type="entry name" value="UPF0478 PROTEIN YTXG"/>
    <property type="match status" value="1"/>
</dbReference>
<dbReference type="eggNOG" id="COG4768">
    <property type="taxonomic scope" value="Bacteria"/>
</dbReference>